<name>A0A1D2AGQ2_AUXPR</name>
<dbReference type="EMBL" id="GDKF01000228">
    <property type="protein sequence ID" value="JAT78394.1"/>
    <property type="molecule type" value="Transcribed_RNA"/>
</dbReference>
<sequence>PCPARRWRSSHTYTEILFHIAKFPGGRRWVPEEGIMVNATLTPAPDSRTQFIDALRDALAAPPEPVSDARRAAAALEKLQFDYPDATDSELECFLNAVLGPHPPPITHRLLEVVGEEAGRMELLDKEGPASQQHMYRRVHSACLLVALQHCLHGRPLPLRSGDQGGPPDADPGLLLDLADRLAAAASQMGPGDWERVELAQGLQQTLVLCTSPARGMAADLLRRLEAAVVRLLRQACQARPCQASACVAASLPTLLQVPGPSDEEWARERSELAVQLASSAAAACGAGAGAGAALWHVLQTHLGPALERSLRGGDGAARGAAVSCLAWLAARTPRGTRAPQLLADCLVASGAMAALVPRCMRDHCDAEGWRALLLLCAASPPLRAWAEAVPGLVASLQGLPLAPHAALLQYAMGGGCEPLIALLDGACLGTGAAQAEPLLRLVADVRGALGGDELAAWPARLGASLAALQVRLTGGRRAGATEGGLQARGERLGAEQRGARLVAQRDAAAHAACHALLKDLLLPADSEAAKKD</sequence>
<organism evidence="1">
    <name type="scientific">Auxenochlorella protothecoides</name>
    <name type="common">Green microalga</name>
    <name type="synonym">Chlorella protothecoides</name>
    <dbReference type="NCBI Taxonomy" id="3075"/>
    <lineage>
        <taxon>Eukaryota</taxon>
        <taxon>Viridiplantae</taxon>
        <taxon>Chlorophyta</taxon>
        <taxon>core chlorophytes</taxon>
        <taxon>Trebouxiophyceae</taxon>
        <taxon>Chlorellales</taxon>
        <taxon>Chlorellaceae</taxon>
        <taxon>Auxenochlorella</taxon>
    </lineage>
</organism>
<evidence type="ECO:0000313" key="1">
    <source>
        <dbReference type="EMBL" id="JAT78394.1"/>
    </source>
</evidence>
<reference evidence="1" key="1">
    <citation type="submission" date="2015-08" db="EMBL/GenBank/DDBJ databases">
        <authorList>
            <person name="Babu N.S."/>
            <person name="Beckwith C.J."/>
            <person name="Beseler K.G."/>
            <person name="Brison A."/>
            <person name="Carone J.V."/>
            <person name="Caskin T.P."/>
            <person name="Diamond M."/>
            <person name="Durham M.E."/>
            <person name="Foxe J.M."/>
            <person name="Go M."/>
            <person name="Henderson B.A."/>
            <person name="Jones I.B."/>
            <person name="McGettigan J.A."/>
            <person name="Micheletti S.J."/>
            <person name="Nasrallah M.E."/>
            <person name="Ortiz D."/>
            <person name="Piller C.R."/>
            <person name="Privatt S.R."/>
            <person name="Schneider S.L."/>
            <person name="Sharp S."/>
            <person name="Smith T.C."/>
            <person name="Stanton J.D."/>
            <person name="Ullery H.E."/>
            <person name="Wilson R.J."/>
            <person name="Serrano M.G."/>
            <person name="Buck G."/>
            <person name="Lee V."/>
            <person name="Wang Y."/>
            <person name="Carvalho R."/>
            <person name="Voegtly L."/>
            <person name="Shi R."/>
            <person name="Duckworth R."/>
            <person name="Johnson A."/>
            <person name="Loviza R."/>
            <person name="Walstead R."/>
            <person name="Shah Z."/>
            <person name="Kiflezghi M."/>
            <person name="Wade K."/>
            <person name="Ball S.L."/>
            <person name="Bradley K.W."/>
            <person name="Asai D.J."/>
            <person name="Bowman C.A."/>
            <person name="Russell D.A."/>
            <person name="Pope W.H."/>
            <person name="Jacobs-Sera D."/>
            <person name="Hendrix R.W."/>
            <person name="Hatfull G.F."/>
        </authorList>
    </citation>
    <scope>NUCLEOTIDE SEQUENCE</scope>
</reference>
<proteinExistence type="predicted"/>
<feature type="non-terminal residue" evidence="1">
    <location>
        <position position="1"/>
    </location>
</feature>
<gene>
    <name evidence="1" type="ORF">g.22361</name>
</gene>
<accession>A0A1D2AGQ2</accession>
<protein>
    <submittedName>
        <fullName evidence="1">Uncharacterized protein</fullName>
    </submittedName>
</protein>
<dbReference type="AlphaFoldDB" id="A0A1D2AGQ2"/>